<reference evidence="2" key="1">
    <citation type="journal article" date="2020" name="Int. J. Syst. Evol. Microbiol.">
        <title>Alteromonas alba sp. nov., a marine bacterium isolated from the seawater of the West Pacific Ocean.</title>
        <authorList>
            <person name="Sun C."/>
            <person name="Wu Y.-H."/>
            <person name="Xamxidin M."/>
            <person name="Cheng H."/>
            <person name="Xu X.-W."/>
        </authorList>
    </citation>
    <scope>NUCLEOTIDE SEQUENCE [LARGE SCALE GENOMIC DNA]</scope>
    <source>
        <strain evidence="2">190</strain>
    </source>
</reference>
<dbReference type="Gene3D" id="1.20.910.10">
    <property type="entry name" value="Heme oxygenase-like"/>
    <property type="match status" value="1"/>
</dbReference>
<dbReference type="Pfam" id="PF01126">
    <property type="entry name" value="Heme_oxygenase"/>
    <property type="match status" value="1"/>
</dbReference>
<evidence type="ECO:0008006" key="3">
    <source>
        <dbReference type="Google" id="ProtNLM"/>
    </source>
</evidence>
<comment type="caution">
    <text evidence="1">The sequence shown here is derived from an EMBL/GenBank/DDBJ whole genome shotgun (WGS) entry which is preliminary data.</text>
</comment>
<dbReference type="GO" id="GO:0004392">
    <property type="term" value="F:heme oxygenase (decyclizing) activity"/>
    <property type="evidence" value="ECO:0007669"/>
    <property type="project" value="InterPro"/>
</dbReference>
<sequence length="209" mass="23759">MTDNVTACKVAKPDIATRLRRETRDAHCQIEAVMSDLLFATPLDLQAYQHMLKLHRSYYELVEAKLGQFHTTAAMMRERCKLSWLDSDIRYLKKDCGQSVSDHGSYASEALELPENEAQAWGFLYVFEGATLGGGHILDRLRHQPHFKGRSGLRFFHSYGPKTPAMWREFQLSLQQFVAANPGSEKQIINGANLSFSNMYALMKGVRVD</sequence>
<accession>A0A2S9V942</accession>
<dbReference type="AlphaFoldDB" id="A0A2S9V942"/>
<evidence type="ECO:0000313" key="2">
    <source>
        <dbReference type="Proteomes" id="UP000238949"/>
    </source>
</evidence>
<gene>
    <name evidence="1" type="ORF">C6Y40_14180</name>
</gene>
<proteinExistence type="predicted"/>
<dbReference type="OrthoDB" id="114943at2"/>
<keyword evidence="2" id="KW-1185">Reference proteome</keyword>
<protein>
    <recommendedName>
        <fullName evidence="3">Heme oxygenase</fullName>
    </recommendedName>
</protein>
<organism evidence="1 2">
    <name type="scientific">Alteromonas alba</name>
    <dbReference type="NCBI Taxonomy" id="2079529"/>
    <lineage>
        <taxon>Bacteria</taxon>
        <taxon>Pseudomonadati</taxon>
        <taxon>Pseudomonadota</taxon>
        <taxon>Gammaproteobacteria</taxon>
        <taxon>Alteromonadales</taxon>
        <taxon>Alteromonadaceae</taxon>
        <taxon>Alteromonas/Salinimonas group</taxon>
        <taxon>Alteromonas</taxon>
    </lineage>
</organism>
<dbReference type="GO" id="GO:0006788">
    <property type="term" value="P:heme oxidation"/>
    <property type="evidence" value="ECO:0007669"/>
    <property type="project" value="InterPro"/>
</dbReference>
<dbReference type="SUPFAM" id="SSF48613">
    <property type="entry name" value="Heme oxygenase-like"/>
    <property type="match status" value="1"/>
</dbReference>
<name>A0A2S9V942_9ALTE</name>
<dbReference type="Proteomes" id="UP000238949">
    <property type="component" value="Unassembled WGS sequence"/>
</dbReference>
<dbReference type="CDD" id="cd19166">
    <property type="entry name" value="HemeO-bac"/>
    <property type="match status" value="1"/>
</dbReference>
<dbReference type="EMBL" id="PVNP01000152">
    <property type="protein sequence ID" value="PRO72943.1"/>
    <property type="molecule type" value="Genomic_DNA"/>
</dbReference>
<evidence type="ECO:0000313" key="1">
    <source>
        <dbReference type="EMBL" id="PRO72943.1"/>
    </source>
</evidence>
<dbReference type="InterPro" id="IPR016053">
    <property type="entry name" value="Haem_Oase-like"/>
</dbReference>
<dbReference type="RefSeq" id="WP_105935165.1">
    <property type="nucleotide sequence ID" value="NZ_PVNP01000152.1"/>
</dbReference>
<dbReference type="InterPro" id="IPR016084">
    <property type="entry name" value="Haem_Oase-like_multi-hlx"/>
</dbReference>